<evidence type="ECO:0000313" key="3">
    <source>
        <dbReference type="EnsemblMetazoa" id="XP_038076263.1"/>
    </source>
</evidence>
<organism evidence="3 4">
    <name type="scientific">Patiria miniata</name>
    <name type="common">Bat star</name>
    <name type="synonym">Asterina miniata</name>
    <dbReference type="NCBI Taxonomy" id="46514"/>
    <lineage>
        <taxon>Eukaryota</taxon>
        <taxon>Metazoa</taxon>
        <taxon>Echinodermata</taxon>
        <taxon>Eleutherozoa</taxon>
        <taxon>Asterozoa</taxon>
        <taxon>Asteroidea</taxon>
        <taxon>Valvatacea</taxon>
        <taxon>Valvatida</taxon>
        <taxon>Asterinidae</taxon>
        <taxon>Patiria</taxon>
    </lineage>
</organism>
<keyword evidence="4" id="KW-1185">Reference proteome</keyword>
<dbReference type="AlphaFoldDB" id="A0A914BJ02"/>
<reference evidence="3" key="1">
    <citation type="submission" date="2022-11" db="UniProtKB">
        <authorList>
            <consortium name="EnsemblMetazoa"/>
        </authorList>
    </citation>
    <scope>IDENTIFICATION</scope>
</reference>
<dbReference type="GeneID" id="119744411"/>
<dbReference type="Proteomes" id="UP000887568">
    <property type="component" value="Unplaced"/>
</dbReference>
<evidence type="ECO:0000256" key="2">
    <source>
        <dbReference type="SAM" id="Phobius"/>
    </source>
</evidence>
<protein>
    <submittedName>
        <fullName evidence="3">Uncharacterized protein</fullName>
    </submittedName>
</protein>
<feature type="region of interest" description="Disordered" evidence="1">
    <location>
        <begin position="162"/>
        <end position="194"/>
    </location>
</feature>
<evidence type="ECO:0000256" key="1">
    <source>
        <dbReference type="SAM" id="MobiDB-lite"/>
    </source>
</evidence>
<keyword evidence="2" id="KW-0812">Transmembrane</keyword>
<accession>A0A914BJ02</accession>
<proteinExistence type="predicted"/>
<dbReference type="EnsemblMetazoa" id="XM_038220335.1">
    <property type="protein sequence ID" value="XP_038076263.1"/>
    <property type="gene ID" value="LOC119744411"/>
</dbReference>
<sequence>MILEQYKMAAMALKVVPALFVLFTVTLDLTSAIMVIDVTFPNVTQHSFTADWAYRLNGYNASRLEGFSLAVSSIYDFEIISRGLPPNQTTFATPWVESGTTFHVCIAPSITNGLGNNTCGFVTTYFDAWDLKGQMACYIGIALLLVFVVLISWDIYNPRTPSGGDQQVNRKNTVRDRPPNLTQSNMELTENMHI</sequence>
<feature type="transmembrane region" description="Helical" evidence="2">
    <location>
        <begin position="133"/>
        <end position="153"/>
    </location>
</feature>
<feature type="compositionally biased region" description="Polar residues" evidence="1">
    <location>
        <begin position="162"/>
        <end position="171"/>
    </location>
</feature>
<dbReference type="RefSeq" id="XP_038076263.1">
    <property type="nucleotide sequence ID" value="XM_038220335.1"/>
</dbReference>
<keyword evidence="2" id="KW-1133">Transmembrane helix</keyword>
<evidence type="ECO:0000313" key="4">
    <source>
        <dbReference type="Proteomes" id="UP000887568"/>
    </source>
</evidence>
<name>A0A914BJ02_PATMI</name>
<keyword evidence="2" id="KW-0472">Membrane</keyword>